<protein>
    <submittedName>
        <fullName evidence="3">Uncharacterized protein, MTH1187 family</fullName>
    </submittedName>
</protein>
<dbReference type="Gene3D" id="3.30.70.930">
    <property type="match status" value="1"/>
</dbReference>
<evidence type="ECO:0000313" key="3">
    <source>
        <dbReference type="EMBL" id="SEK30681.1"/>
    </source>
</evidence>
<dbReference type="SUPFAM" id="SSF89957">
    <property type="entry name" value="MTH1187/YkoF-like"/>
    <property type="match status" value="1"/>
</dbReference>
<dbReference type="NCBIfam" id="TIGR00106">
    <property type="entry name" value="MTH1187 family thiamine-binding protein"/>
    <property type="match status" value="1"/>
</dbReference>
<dbReference type="InterPro" id="IPR002767">
    <property type="entry name" value="Thiamine_BP"/>
</dbReference>
<dbReference type="EMBL" id="FOAK01000001">
    <property type="protein sequence ID" value="SEK30681.1"/>
    <property type="molecule type" value="Genomic_DNA"/>
</dbReference>
<dbReference type="STRING" id="190974.SAMN05216439_0786"/>
<dbReference type="AlphaFoldDB" id="A0A1H7FXP6"/>
<dbReference type="Proteomes" id="UP000199506">
    <property type="component" value="Unassembled WGS sequence"/>
</dbReference>
<evidence type="ECO:0000259" key="2">
    <source>
        <dbReference type="Pfam" id="PF01910"/>
    </source>
</evidence>
<comment type="similarity">
    <text evidence="1">Belongs to the UPF0045 family.</text>
</comment>
<name>A0A1H7FXP6_9EURY</name>
<reference evidence="3 4" key="1">
    <citation type="submission" date="2016-10" db="EMBL/GenBank/DDBJ databases">
        <authorList>
            <person name="de Groot N.N."/>
        </authorList>
    </citation>
    <scope>NUCLEOTIDE SEQUENCE [LARGE SCALE GENOMIC DNA]</scope>
    <source>
        <strain evidence="3 4">DSM 11978</strain>
    </source>
</reference>
<evidence type="ECO:0000313" key="4">
    <source>
        <dbReference type="Proteomes" id="UP000199506"/>
    </source>
</evidence>
<gene>
    <name evidence="3" type="ORF">SAMN05216439_0786</name>
</gene>
<dbReference type="OrthoDB" id="10763at2157"/>
<dbReference type="Pfam" id="PF01910">
    <property type="entry name" value="Thiamine_BP"/>
    <property type="match status" value="1"/>
</dbReference>
<dbReference type="InterPro" id="IPR029756">
    <property type="entry name" value="MTH1187/YkoF-like"/>
</dbReference>
<dbReference type="InterPro" id="IPR051614">
    <property type="entry name" value="UPF0045_domain"/>
</dbReference>
<accession>A0A1H7FXP6</accession>
<dbReference type="PANTHER" id="PTHR33777:SF1">
    <property type="entry name" value="UPF0045 PROTEIN ECM15"/>
    <property type="match status" value="1"/>
</dbReference>
<sequence length="101" mass="11182">MITCDFAILPVGTETTECKEYVTAAVQSIKDSGLSYQLTGMGTQIEADDLEELYTAIAKAQEAIFKLGIGRVYTVIKVDDRRDLENRTLDAKVSTVEEMLK</sequence>
<dbReference type="RefSeq" id="WP_069575673.1">
    <property type="nucleotide sequence ID" value="NZ_FOAK01000001.1"/>
</dbReference>
<organism evidence="3 4">
    <name type="scientific">Methanobrevibacter gottschalkii</name>
    <dbReference type="NCBI Taxonomy" id="190974"/>
    <lineage>
        <taxon>Archaea</taxon>
        <taxon>Methanobacteriati</taxon>
        <taxon>Methanobacteriota</taxon>
        <taxon>Methanomada group</taxon>
        <taxon>Methanobacteria</taxon>
        <taxon>Methanobacteriales</taxon>
        <taxon>Methanobacteriaceae</taxon>
        <taxon>Methanobrevibacter</taxon>
    </lineage>
</organism>
<dbReference type="PANTHER" id="PTHR33777">
    <property type="entry name" value="UPF0045 PROTEIN ECM15"/>
    <property type="match status" value="1"/>
</dbReference>
<dbReference type="GO" id="GO:0005829">
    <property type="term" value="C:cytosol"/>
    <property type="evidence" value="ECO:0007669"/>
    <property type="project" value="TreeGrafter"/>
</dbReference>
<evidence type="ECO:0000256" key="1">
    <source>
        <dbReference type="ARBA" id="ARBA00010272"/>
    </source>
</evidence>
<proteinExistence type="inferred from homology"/>
<feature type="domain" description="Thiamine-binding protein" evidence="2">
    <location>
        <begin position="5"/>
        <end position="97"/>
    </location>
</feature>